<dbReference type="PATRIC" id="fig|111780.3.peg.1561"/>
<evidence type="ECO:0000313" key="18">
    <source>
        <dbReference type="Proteomes" id="UP000010473"/>
    </source>
</evidence>
<accession>K9XSM3</accession>
<dbReference type="NCBIfam" id="TIGR01354">
    <property type="entry name" value="cyt_deam_tetra"/>
    <property type="match status" value="1"/>
</dbReference>
<dbReference type="GO" id="GO:0005829">
    <property type="term" value="C:cytosol"/>
    <property type="evidence" value="ECO:0007669"/>
    <property type="project" value="TreeGrafter"/>
</dbReference>
<comment type="catalytic activity">
    <reaction evidence="11 15">
        <text>cytidine + H2O + H(+) = uridine + NH4(+)</text>
        <dbReference type="Rhea" id="RHEA:16069"/>
        <dbReference type="ChEBI" id="CHEBI:15377"/>
        <dbReference type="ChEBI" id="CHEBI:15378"/>
        <dbReference type="ChEBI" id="CHEBI:16704"/>
        <dbReference type="ChEBI" id="CHEBI:17562"/>
        <dbReference type="ChEBI" id="CHEBI:28938"/>
        <dbReference type="EC" id="3.5.4.5"/>
    </reaction>
</comment>
<dbReference type="FunFam" id="3.40.140.10:FF:000008">
    <property type="entry name" value="Cytidine deaminase"/>
    <property type="match status" value="1"/>
</dbReference>
<dbReference type="EC" id="3.5.4.5" evidence="4 15"/>
<evidence type="ECO:0000256" key="4">
    <source>
        <dbReference type="ARBA" id="ARBA00012783"/>
    </source>
</evidence>
<keyword evidence="6 14" id="KW-0479">Metal-binding</keyword>
<evidence type="ECO:0000256" key="15">
    <source>
        <dbReference type="RuleBase" id="RU364006"/>
    </source>
</evidence>
<dbReference type="GO" id="GO:0042802">
    <property type="term" value="F:identical protein binding"/>
    <property type="evidence" value="ECO:0007669"/>
    <property type="project" value="UniProtKB-ARBA"/>
</dbReference>
<evidence type="ECO:0000256" key="3">
    <source>
        <dbReference type="ARBA" id="ARBA00006576"/>
    </source>
</evidence>
<dbReference type="GO" id="GO:0004126">
    <property type="term" value="F:cytidine deaminase activity"/>
    <property type="evidence" value="ECO:0007669"/>
    <property type="project" value="UniProtKB-UniRule"/>
</dbReference>
<dbReference type="EMBL" id="CP003653">
    <property type="protein sequence ID" value="AFZ35064.1"/>
    <property type="molecule type" value="Genomic_DNA"/>
</dbReference>
<evidence type="ECO:0000256" key="11">
    <source>
        <dbReference type="ARBA" id="ARBA00049558"/>
    </source>
</evidence>
<evidence type="ECO:0000259" key="16">
    <source>
        <dbReference type="PROSITE" id="PS51747"/>
    </source>
</evidence>
<dbReference type="Proteomes" id="UP000010473">
    <property type="component" value="Chromosome"/>
</dbReference>
<gene>
    <name evidence="17" type="ordered locus">Sta7437_1497</name>
</gene>
<dbReference type="InterPro" id="IPR006262">
    <property type="entry name" value="Cyt_deam_tetra"/>
</dbReference>
<evidence type="ECO:0000256" key="5">
    <source>
        <dbReference type="ARBA" id="ARBA00018266"/>
    </source>
</evidence>
<dbReference type="PROSITE" id="PS00903">
    <property type="entry name" value="CYT_DCMP_DEAMINASES_1"/>
    <property type="match status" value="1"/>
</dbReference>
<dbReference type="GO" id="GO:0072527">
    <property type="term" value="P:pyrimidine-containing compound metabolic process"/>
    <property type="evidence" value="ECO:0007669"/>
    <property type="project" value="UniProtKB-ARBA"/>
</dbReference>
<evidence type="ECO:0000256" key="1">
    <source>
        <dbReference type="ARBA" id="ARBA00001947"/>
    </source>
</evidence>
<evidence type="ECO:0000256" key="6">
    <source>
        <dbReference type="ARBA" id="ARBA00022723"/>
    </source>
</evidence>
<evidence type="ECO:0000256" key="8">
    <source>
        <dbReference type="ARBA" id="ARBA00022833"/>
    </source>
</evidence>
<evidence type="ECO:0000256" key="2">
    <source>
        <dbReference type="ARBA" id="ARBA00003949"/>
    </source>
</evidence>
<comment type="catalytic activity">
    <reaction evidence="10 15">
        <text>2'-deoxycytidine + H2O + H(+) = 2'-deoxyuridine + NH4(+)</text>
        <dbReference type="Rhea" id="RHEA:13433"/>
        <dbReference type="ChEBI" id="CHEBI:15377"/>
        <dbReference type="ChEBI" id="CHEBI:15378"/>
        <dbReference type="ChEBI" id="CHEBI:15698"/>
        <dbReference type="ChEBI" id="CHEBI:16450"/>
        <dbReference type="ChEBI" id="CHEBI:28938"/>
        <dbReference type="EC" id="3.5.4.5"/>
    </reaction>
</comment>
<keyword evidence="18" id="KW-1185">Reference proteome</keyword>
<dbReference type="SUPFAM" id="SSF53927">
    <property type="entry name" value="Cytidine deaminase-like"/>
    <property type="match status" value="1"/>
</dbReference>
<dbReference type="GO" id="GO:0055086">
    <property type="term" value="P:nucleobase-containing small molecule metabolic process"/>
    <property type="evidence" value="ECO:0007669"/>
    <property type="project" value="UniProtKB-ARBA"/>
</dbReference>
<keyword evidence="8 14" id="KW-0862">Zinc</keyword>
<feature type="binding site" evidence="14">
    <location>
        <position position="110"/>
    </location>
    <ligand>
        <name>Zn(2+)</name>
        <dbReference type="ChEBI" id="CHEBI:29105"/>
        <note>catalytic</note>
    </ligand>
</feature>
<keyword evidence="7 15" id="KW-0378">Hydrolase</keyword>
<comment type="similarity">
    <text evidence="3 15">Belongs to the cytidine and deoxycytidylate deaminase family.</text>
</comment>
<evidence type="ECO:0000256" key="7">
    <source>
        <dbReference type="ARBA" id="ARBA00022801"/>
    </source>
</evidence>
<proteinExistence type="inferred from homology"/>
<dbReference type="KEGG" id="scs:Sta7437_1497"/>
<evidence type="ECO:0000256" key="13">
    <source>
        <dbReference type="PIRSR" id="PIRSR606262-2"/>
    </source>
</evidence>
<dbReference type="InterPro" id="IPR016193">
    <property type="entry name" value="Cytidine_deaminase-like"/>
</dbReference>
<dbReference type="Pfam" id="PF00383">
    <property type="entry name" value="dCMP_cyt_deam_1"/>
    <property type="match status" value="1"/>
</dbReference>
<dbReference type="eggNOG" id="COG0295">
    <property type="taxonomic scope" value="Bacteria"/>
</dbReference>
<evidence type="ECO:0000313" key="17">
    <source>
        <dbReference type="EMBL" id="AFZ35064.1"/>
    </source>
</evidence>
<comment type="cofactor">
    <cofactor evidence="1 14 15">
        <name>Zn(2+)</name>
        <dbReference type="ChEBI" id="CHEBI:29105"/>
    </cofactor>
</comment>
<dbReference type="NCBIfam" id="NF004064">
    <property type="entry name" value="PRK05578.1"/>
    <property type="match status" value="1"/>
</dbReference>
<dbReference type="GO" id="GO:0008270">
    <property type="term" value="F:zinc ion binding"/>
    <property type="evidence" value="ECO:0007669"/>
    <property type="project" value="UniProtKB-UniRule"/>
</dbReference>
<protein>
    <recommendedName>
        <fullName evidence="5 15">Cytidine deaminase</fullName>
        <ecNumber evidence="4 15">3.5.4.5</ecNumber>
    </recommendedName>
    <alternativeName>
        <fullName evidence="9 15">Cytidine aminohydrolase</fullName>
    </alternativeName>
</protein>
<dbReference type="STRING" id="111780.Sta7437_1497"/>
<dbReference type="PANTHER" id="PTHR11644">
    <property type="entry name" value="CYTIDINE DEAMINASE"/>
    <property type="match status" value="1"/>
</dbReference>
<feature type="binding site" evidence="13">
    <location>
        <begin position="63"/>
        <end position="69"/>
    </location>
    <ligand>
        <name>substrate</name>
    </ligand>
</feature>
<feature type="binding site" evidence="14">
    <location>
        <position position="74"/>
    </location>
    <ligand>
        <name>Zn(2+)</name>
        <dbReference type="ChEBI" id="CHEBI:29105"/>
        <note>catalytic</note>
    </ligand>
</feature>
<dbReference type="PROSITE" id="PS51747">
    <property type="entry name" value="CYT_DCMP_DEAMINASES_2"/>
    <property type="match status" value="1"/>
</dbReference>
<name>K9XSM3_STAC7</name>
<feature type="active site" description="Proton donor" evidence="12">
    <location>
        <position position="76"/>
    </location>
</feature>
<feature type="domain" description="CMP/dCMP-type deaminase" evidence="16">
    <location>
        <begin position="22"/>
        <end position="149"/>
    </location>
</feature>
<evidence type="ECO:0000256" key="9">
    <source>
        <dbReference type="ARBA" id="ARBA00032005"/>
    </source>
</evidence>
<evidence type="ECO:0000256" key="12">
    <source>
        <dbReference type="PIRSR" id="PIRSR606262-1"/>
    </source>
</evidence>
<dbReference type="HOGENOM" id="CLU_097262_0_1_3"/>
<feature type="binding site" evidence="14">
    <location>
        <position position="113"/>
    </location>
    <ligand>
        <name>Zn(2+)</name>
        <dbReference type="ChEBI" id="CHEBI:29105"/>
        <note>catalytic</note>
    </ligand>
</feature>
<evidence type="ECO:0000256" key="14">
    <source>
        <dbReference type="PIRSR" id="PIRSR606262-3"/>
    </source>
</evidence>
<dbReference type="InterPro" id="IPR002125">
    <property type="entry name" value="CMP_dCMP_dom"/>
</dbReference>
<dbReference type="AlphaFoldDB" id="K9XSM3"/>
<evidence type="ECO:0000256" key="10">
    <source>
        <dbReference type="ARBA" id="ARBA00049252"/>
    </source>
</evidence>
<dbReference type="PANTHER" id="PTHR11644:SF2">
    <property type="entry name" value="CYTIDINE DEAMINASE"/>
    <property type="match status" value="1"/>
</dbReference>
<comment type="function">
    <text evidence="2 15">This enzyme scavenges exogenous and endogenous cytidine and 2'-deoxycytidine for UMP synthesis.</text>
</comment>
<dbReference type="InterPro" id="IPR050202">
    <property type="entry name" value="Cyt/Deoxycyt_deaminase"/>
</dbReference>
<reference evidence="18" key="1">
    <citation type="journal article" date="2013" name="Proc. Natl. Acad. Sci. U.S.A.">
        <title>Improving the coverage of the cyanobacterial phylum using diversity-driven genome sequencing.</title>
        <authorList>
            <person name="Shih P.M."/>
            <person name="Wu D."/>
            <person name="Latifi A."/>
            <person name="Axen S.D."/>
            <person name="Fewer D.P."/>
            <person name="Talla E."/>
            <person name="Calteau A."/>
            <person name="Cai F."/>
            <person name="Tandeau de Marsac N."/>
            <person name="Rippka R."/>
            <person name="Herdman M."/>
            <person name="Sivonen K."/>
            <person name="Coursin T."/>
            <person name="Laurent T."/>
            <person name="Goodwin L."/>
            <person name="Nolan M."/>
            <person name="Davenport K.W."/>
            <person name="Han C.S."/>
            <person name="Rubin E.M."/>
            <person name="Eisen J.A."/>
            <person name="Woyke T."/>
            <person name="Gugger M."/>
            <person name="Kerfeld C.A."/>
        </authorList>
    </citation>
    <scope>NUCLEOTIDE SEQUENCE [LARGE SCALE GENOMIC DNA]</scope>
    <source>
        <strain evidence="18">ATCC 29371 / PCC 7437</strain>
    </source>
</reference>
<dbReference type="CDD" id="cd01283">
    <property type="entry name" value="cytidine_deaminase"/>
    <property type="match status" value="1"/>
</dbReference>
<dbReference type="InterPro" id="IPR016192">
    <property type="entry name" value="APOBEC/CMP_deaminase_Zn-bd"/>
</dbReference>
<sequence length="149" mass="15915">MPTPDFNNSLMNNSSSFQLTVTQKTQLIALAKDTMLKAYAPYSQFRVGAAILTEQGNIFTGCNVENVSYGLTICAERNAIAGAVASEGGNEFKLKAIAIVNDRGIPCSPCGACRQVILEFGKDAVVIFQGENSYQSTTATQLLPTGFSF</sequence>
<dbReference type="Gene3D" id="3.40.140.10">
    <property type="entry name" value="Cytidine Deaminase, domain 2"/>
    <property type="match status" value="1"/>
</dbReference>
<organism evidence="17 18">
    <name type="scientific">Stanieria cyanosphaera (strain ATCC 29371 / PCC 7437)</name>
    <dbReference type="NCBI Taxonomy" id="111780"/>
    <lineage>
        <taxon>Bacteria</taxon>
        <taxon>Bacillati</taxon>
        <taxon>Cyanobacteriota</taxon>
        <taxon>Cyanophyceae</taxon>
        <taxon>Pleurocapsales</taxon>
        <taxon>Dermocarpellaceae</taxon>
        <taxon>Stanieria</taxon>
    </lineage>
</organism>